<feature type="compositionally biased region" description="Low complexity" evidence="12">
    <location>
        <begin position="1013"/>
        <end position="1022"/>
    </location>
</feature>
<evidence type="ECO:0000256" key="12">
    <source>
        <dbReference type="SAM" id="MobiDB-lite"/>
    </source>
</evidence>
<sequence>MNVALSCLPIKRFYKYLLKRVLGTFLRHDLELDQLDVHLYDGRIELRALELDVFSFNESLSDGNAPVRLIAARVGKLHMEIPWANILQDPCKIYLEDVYVVLVPCHTNSDAADAHGKRDPLKPRSAARSPTCHPPLLVPQAAANGGAGNNLAANTNTSPPSSRRYVYEGMEALSRLIQQIIANTEVCFKNVDVVVQMPSHTTQTHHHQHHQVPSSAPASHQASSSEGVETPTPPSLPTATTNTPAASPRDSRDDRGCLVLHVATMFAYSEAQQSRCLRIWGVTVGMVPAASGCSLSPSTIKNRQGVTTLLSACDGDAPSGMLKVKTCQRDASGGAEEGESKAGGSTTVDMDVYVPVVKAIVSYGSLGHLVRIIDALTSGEPRPYGGGERHPQRQHQHEGAVGMSRPGVGVGVGVGEEDVSASQVTSCIFHSLLEPAEVLGGPSSRPPPTHQTRVWSQLYRYFEVDATLEDQAASTNYQHHHQHQHPAPHEFPDEQPLHRADASEASPGHGERDETASSLLSPPIEWRVTLEVPGVMLVLALQDQADIHPTPMALSPLPPDKLTASCLQACVDRVHVAVAHQHHQPGTDVDAHAVDAGDAHAGEQLEVSVTCSLKGCEVHAHMLQQLPLPLPLPGGLATGQPQQQEAVPELEEEPRRPGERPSDACVTAFSGSDSVVTVTTPANMEQNDLNSMMMQSAQSITASDTQPPLHPSLATDAAVAVAAPREAAFEDTPLSVESCSLHTPLTPVTPFTSLTPTPTRSDEGLGLFRSIPPPLHPHPHPPGVMGRDHARSLSASVHPLRVDVDGRLTGSDDDFHDAVCAPMLLGSHLPPGPSRDDHHDHLANSGGDDYQTEELDKIESTDSSWTAEDAEGQEGAQEDHRGKEELDDLRGGDGRGLTGVLHGLEGREGGADDIGDEVESVSGSEEGEGESVLHSLEHQFFMAASFLEASVFGRLHTPRVMHQPPAPDADNAMMQSLIQTVRPLTASVMGRHKTPAHPCRRKRQDEDQPQPQPDAQPQAAPAAPVPPPLTHFVSEKLVVFAAVQWRPGDGEGEGHGPEVATVGPADAHVPPLLLPDASHHTWRSRIHQGKDQDRDQDGQSSLCDLKVSSRVILSSALDSAGAGERREVSRCPSVSGKSLSSASATPRQPRRAMAVVDGRVDVDMQPTVLTVSRSSIDLLRDVATRLAADVPVPVDRPGPQPEGRDGHIGTAEGTVARREESPVFVGRVVCPSLRCQLGLSVRGDEDGGQQLLVVDLAGSQLEWDSGAADAPSFHRRIKAQGAQMRVALVSSPWHPPFPRTPSPASQFTVVSLVQRGESTGMAPLSVEIFVRPSLAPPPQPDEHAAMRQSTSRLRPPRGRGASSPRNTVSGGKRHSAQDGLGGHWVDIEYGLSPLGPPQPPLSVRPTRLPLPPTALRHKGRTTRRTPLGIPSGAAHGHGLTSADGRQQSAGARAPDGTCAGGAGGVKDGESGLDLVRHRDVEVVVWLPSVEATIDERDTPLLVRVMHRFCREWGDVTSATSAVPSQTSSETYHTAVSHSPATPTPTPPSLARSPCPTPAPSSAIASPRDGPHRPLSPLPQPTMGVQVLCEQLLLDCGRTADGGCGPLAALRISKVWVRGVPGGLGATVQRAEVAVQGETILRCLHGGQVGSHGDGRGDSDDGLIPVNPLFAALGAIHGSHMDRAADASSSLDACVLSTCLSFPSSTPGDPCPPPPRIILSSANLSLCVSPSLSHSLPPLVRFATAIAHGCQPPPPQLHPQTPTSVKDEQALRGKEREAPRGAVVRLRLSKSLVLVPRWGRDELRGIVHRMKKQDDMATPAPATGRSWRRRDWSVGVWVEEAGGIADCGNGRGGPVAHPEVVKATIREAHVYLTDTTAVVRSSLSLPPTAPLPPLTLPSAHCSLPPHAHLQTLGFAHLGSVIGASSRGYVTRLDGDGDTEGDGRVVMGVDVRVSTAHVHLCTDTARSLLWVVADLTETSKNEAPSSPKSRPMPLPPAYPLVDATPPPHGEAGGAIASHAQVAARPAVSTPQASPLSHADRHMVDRNVLEGVDLHAFAPTTHQKQKQPPTTGKKQRRPPLLPTPDACSLPQAERQAEANHGGSPSRRAAAARHQLDQQQQQPRGAVRRENDAGGQLKALGMRECVIEDYVRSAEAANRSIYSTCVTYDERGAAGATERERERERVVTGGGVGEDEVTLLLLSPEQASRGRVQALQMEEKQARQQVQEAIEEQLRTSCTFTARLPPAHAHATFPDFHSVVPSATYQHQQPLTPVSEAPCPSADTNGGSDHDSGGIDANARWFVDPADVRIVDGHLGGEGEGLDGFDEASEHERLKIWYPHADCVLRCQLTFECDEVSVAFHGGTDLPPSPKTAPTDRTTPGRTDESVCVRLEHVLGRMFGFDADRRGVGGAGGDGESLSALYRRRWMWNVREVGVQDCVSSSVFQYVLCYLDDGAHRLPHATTTSPTSPGPTTGPSVDMVSVVLDELVVLSSHTSSDSGWCPNEYRVDVRVMPLRVTIDQDTLEFIAAFLEHVRMPEIVEKRASAGQESRPDDGDEQRPSRTASEELGSGGGSSPTSAAAAGAGASVLSSPLPVFIQHFFMDALLISVDYRSKRVSLSALRRGEWYELLNVLPLLEGLEVAFGRVTLRGISGLTHLGDQLAMHWMKDIDRSQVLRCLSGITPIRSLVNIGGGIADLFRTPIQHMLDTQQAPPQQVGPIAATVHGEGPGMGDARFSRNLLRGATAFLKHITVETINLTEKVVVGTQYVLETVDRQVALPNVPAYPSSRFRLPTDAVDPRALPDATQHTPEDGDRSPEDEGVSPLAHPAPPSAAPQVEPAESEQQEVCGGSEGWRSSSMNWTAVDIGAGGAFYQPTTMREGLVEHAWQNIARGVRSAADVAVTVPLLELHRSGPSVEAMEGLVRGIPLCILRPVIGATEAIASTLQGVRNELDPRIRRDRMRKYKGPSLKEPPR</sequence>
<dbReference type="GO" id="GO:0061908">
    <property type="term" value="C:phagophore"/>
    <property type="evidence" value="ECO:0007669"/>
    <property type="project" value="TreeGrafter"/>
</dbReference>
<feature type="compositionally biased region" description="Low complexity" evidence="12">
    <location>
        <begin position="237"/>
        <end position="248"/>
    </location>
</feature>
<evidence type="ECO:0000256" key="8">
    <source>
        <dbReference type="ARBA" id="ARBA00023055"/>
    </source>
</evidence>
<proteinExistence type="inferred from homology"/>
<feature type="region of interest" description="Disordered" evidence="12">
    <location>
        <begin position="112"/>
        <end position="163"/>
    </location>
</feature>
<dbReference type="PANTHER" id="PTHR13190">
    <property type="entry name" value="AUTOPHAGY-RELATED 2, ISOFORM A"/>
    <property type="match status" value="1"/>
</dbReference>
<feature type="region of interest" description="Disordered" evidence="12">
    <location>
        <begin position="2778"/>
        <end position="2848"/>
    </location>
</feature>
<feature type="region of interest" description="Disordered" evidence="12">
    <location>
        <begin position="1118"/>
        <end position="1151"/>
    </location>
</feature>
<dbReference type="GO" id="GO:0061709">
    <property type="term" value="P:reticulophagy"/>
    <property type="evidence" value="ECO:0007669"/>
    <property type="project" value="TreeGrafter"/>
</dbReference>
<evidence type="ECO:0000313" key="14">
    <source>
        <dbReference type="Proteomes" id="UP000041254"/>
    </source>
</evidence>
<feature type="region of interest" description="Disordered" evidence="12">
    <location>
        <begin position="1516"/>
        <end position="1578"/>
    </location>
</feature>
<evidence type="ECO:0000256" key="9">
    <source>
        <dbReference type="ARBA" id="ARBA00023136"/>
    </source>
</evidence>
<dbReference type="GO" id="GO:0061723">
    <property type="term" value="P:glycophagy"/>
    <property type="evidence" value="ECO:0007669"/>
    <property type="project" value="TreeGrafter"/>
</dbReference>
<keyword evidence="9" id="KW-0472">Membrane</keyword>
<dbReference type="InterPro" id="IPR026849">
    <property type="entry name" value="ATG2"/>
</dbReference>
<feature type="region of interest" description="Disordered" evidence="12">
    <location>
        <begin position="1977"/>
        <end position="2011"/>
    </location>
</feature>
<feature type="compositionally biased region" description="Low complexity" evidence="12">
    <location>
        <begin position="2103"/>
        <end position="2121"/>
    </location>
</feature>
<feature type="compositionally biased region" description="Low complexity" evidence="12">
    <location>
        <begin position="633"/>
        <end position="647"/>
    </location>
</feature>
<organism evidence="13 14">
    <name type="scientific">Vitrella brassicaformis (strain CCMP3155)</name>
    <dbReference type="NCBI Taxonomy" id="1169540"/>
    <lineage>
        <taxon>Eukaryota</taxon>
        <taxon>Sar</taxon>
        <taxon>Alveolata</taxon>
        <taxon>Colpodellida</taxon>
        <taxon>Vitrellaceae</taxon>
        <taxon>Vitrella</taxon>
    </lineage>
</organism>
<feature type="compositionally biased region" description="Low complexity" evidence="12">
    <location>
        <begin position="1548"/>
        <end position="1566"/>
    </location>
</feature>
<evidence type="ECO:0000256" key="5">
    <source>
        <dbReference type="ARBA" id="ARBA00022448"/>
    </source>
</evidence>
<dbReference type="GO" id="GO:0034045">
    <property type="term" value="C:phagophore assembly site membrane"/>
    <property type="evidence" value="ECO:0007669"/>
    <property type="project" value="UniProtKB-SubCell"/>
</dbReference>
<feature type="compositionally biased region" description="Basic and acidic residues" evidence="12">
    <location>
        <begin position="112"/>
        <end position="122"/>
    </location>
</feature>
<dbReference type="GO" id="GO:0000422">
    <property type="term" value="P:autophagy of mitochondrion"/>
    <property type="evidence" value="ECO:0007669"/>
    <property type="project" value="TreeGrafter"/>
</dbReference>
<feature type="region of interest" description="Disordered" evidence="12">
    <location>
        <begin position="200"/>
        <end position="253"/>
    </location>
</feature>
<name>A0A0G4GHX7_VITBC</name>
<feature type="compositionally biased region" description="Polar residues" evidence="12">
    <location>
        <begin position="1977"/>
        <end position="1986"/>
    </location>
</feature>
<evidence type="ECO:0000256" key="11">
    <source>
        <dbReference type="ARBA" id="ARBA00024615"/>
    </source>
</evidence>
<evidence type="ECO:0000256" key="1">
    <source>
        <dbReference type="ARBA" id="ARBA00004406"/>
    </source>
</evidence>
<keyword evidence="7" id="KW-0072">Autophagy</keyword>
<dbReference type="OrthoDB" id="449486at2759"/>
<evidence type="ECO:0000256" key="3">
    <source>
        <dbReference type="ARBA" id="ARBA00009714"/>
    </source>
</evidence>
<keyword evidence="6" id="KW-0256">Endoplasmic reticulum</keyword>
<evidence type="ECO:0000256" key="4">
    <source>
        <dbReference type="ARBA" id="ARBA00018070"/>
    </source>
</evidence>
<evidence type="ECO:0000313" key="13">
    <source>
        <dbReference type="EMBL" id="CEM29359.1"/>
    </source>
</evidence>
<gene>
    <name evidence="13" type="ORF">Vbra_22762</name>
</gene>
<feature type="compositionally biased region" description="Pro residues" evidence="12">
    <location>
        <begin position="1394"/>
        <end position="1412"/>
    </location>
</feature>
<feature type="region of interest" description="Disordered" evidence="12">
    <location>
        <begin position="475"/>
        <end position="520"/>
    </location>
</feature>
<evidence type="ECO:0000256" key="10">
    <source>
        <dbReference type="ARBA" id="ARBA00024479"/>
    </source>
</evidence>
<dbReference type="GO" id="GO:0000045">
    <property type="term" value="P:autophagosome assembly"/>
    <property type="evidence" value="ECO:0007669"/>
    <property type="project" value="TreeGrafter"/>
</dbReference>
<comment type="similarity">
    <text evidence="3">Belongs to the ATG2 family.</text>
</comment>
<keyword evidence="14" id="KW-1185">Reference proteome</keyword>
<dbReference type="GO" id="GO:0032266">
    <property type="term" value="F:phosphatidylinositol-3-phosphate binding"/>
    <property type="evidence" value="ECO:0007669"/>
    <property type="project" value="TreeGrafter"/>
</dbReference>
<feature type="region of interest" description="Disordered" evidence="12">
    <location>
        <begin position="2268"/>
        <end position="2289"/>
    </location>
</feature>
<dbReference type="Pfam" id="PF13329">
    <property type="entry name" value="ATG2_CAD"/>
    <property type="match status" value="2"/>
</dbReference>
<keyword evidence="8" id="KW-0445">Lipid transport</keyword>
<dbReference type="PANTHER" id="PTHR13190:SF1">
    <property type="entry name" value="AUTOPHAGY-RELATED 2, ISOFORM A"/>
    <property type="match status" value="1"/>
</dbReference>
<accession>A0A0G4GHX7</accession>
<protein>
    <recommendedName>
        <fullName evidence="4">Autophagy-related protein 2</fullName>
    </recommendedName>
</protein>
<feature type="compositionally biased region" description="Low complexity" evidence="12">
    <location>
        <begin position="211"/>
        <end position="225"/>
    </location>
</feature>
<evidence type="ECO:0000256" key="2">
    <source>
        <dbReference type="ARBA" id="ARBA00004623"/>
    </source>
</evidence>
<feature type="compositionally biased region" description="Polar residues" evidence="12">
    <location>
        <begin position="1516"/>
        <end position="1531"/>
    </location>
</feature>
<comment type="subcellular location">
    <subcellularLocation>
        <location evidence="1">Endoplasmic reticulum membrane</location>
        <topology evidence="1">Peripheral membrane protein</topology>
    </subcellularLocation>
    <subcellularLocation>
        <location evidence="2">Preautophagosomal structure membrane</location>
        <topology evidence="2">Peripheral membrane protein</topology>
    </subcellularLocation>
</comment>
<keyword evidence="5" id="KW-0813">Transport</keyword>
<feature type="compositionally biased region" description="Basic and acidic residues" evidence="12">
    <location>
        <begin position="2803"/>
        <end position="2812"/>
    </location>
</feature>
<dbReference type="VEuPathDB" id="CryptoDB:Vbra_22762"/>
<feature type="region of interest" description="Disordered" evidence="12">
    <location>
        <begin position="381"/>
        <end position="405"/>
    </location>
</feature>
<reference evidence="13 14" key="1">
    <citation type="submission" date="2014-11" db="EMBL/GenBank/DDBJ databases">
        <authorList>
            <person name="Zhu J."/>
            <person name="Qi W."/>
            <person name="Song R."/>
        </authorList>
    </citation>
    <scope>NUCLEOTIDE SEQUENCE [LARGE SCALE GENOMIC DNA]</scope>
</reference>
<feature type="compositionally biased region" description="Basic and acidic residues" evidence="12">
    <location>
        <begin position="653"/>
        <end position="662"/>
    </location>
</feature>
<comment type="catalytic activity">
    <reaction evidence="11">
        <text>a 1,2-diacyl-sn-glycero-3-phosphoethanolamine(in) = a 1,2-diacyl-sn-glycero-3-phosphoethanolamine(out)</text>
        <dbReference type="Rhea" id="RHEA:38895"/>
        <dbReference type="ChEBI" id="CHEBI:64612"/>
    </reaction>
</comment>
<dbReference type="Proteomes" id="UP000041254">
    <property type="component" value="Unassembled WGS sequence"/>
</dbReference>
<feature type="compositionally biased region" description="Basic residues" evidence="12">
    <location>
        <begin position="990"/>
        <end position="1002"/>
    </location>
</feature>
<feature type="region of interest" description="Disordered" evidence="12">
    <location>
        <begin position="633"/>
        <end position="663"/>
    </location>
</feature>
<feature type="compositionally biased region" description="Low complexity" evidence="12">
    <location>
        <begin position="2056"/>
        <end position="2069"/>
    </location>
</feature>
<feature type="region of interest" description="Disordered" evidence="12">
    <location>
        <begin position="1332"/>
        <end position="1455"/>
    </location>
</feature>
<feature type="compositionally biased region" description="Low complexity" evidence="12">
    <location>
        <begin position="141"/>
        <end position="157"/>
    </location>
</feature>
<feature type="compositionally biased region" description="Basic and acidic residues" evidence="12">
    <location>
        <begin position="877"/>
        <end position="893"/>
    </location>
</feature>
<dbReference type="InParanoid" id="A0A0G4GHX7"/>
<dbReference type="EMBL" id="CDMY01000673">
    <property type="protein sequence ID" value="CEM29359.1"/>
    <property type="molecule type" value="Genomic_DNA"/>
</dbReference>
<feature type="region of interest" description="Disordered" evidence="12">
    <location>
        <begin position="2017"/>
        <end position="2036"/>
    </location>
</feature>
<evidence type="ECO:0000256" key="6">
    <source>
        <dbReference type="ARBA" id="ARBA00022824"/>
    </source>
</evidence>
<feature type="region of interest" description="Disordered" evidence="12">
    <location>
        <begin position="2054"/>
        <end position="2127"/>
    </location>
</feature>
<feature type="region of interest" description="Disordered" evidence="12">
    <location>
        <begin position="984"/>
        <end position="1028"/>
    </location>
</feature>
<feature type="region of interest" description="Disordered" evidence="12">
    <location>
        <begin position="826"/>
        <end position="931"/>
    </location>
</feature>
<evidence type="ECO:0000256" key="7">
    <source>
        <dbReference type="ARBA" id="ARBA00023006"/>
    </source>
</evidence>
<feature type="region of interest" description="Disordered" evidence="12">
    <location>
        <begin position="1048"/>
        <end position="1075"/>
    </location>
</feature>
<comment type="catalytic activity">
    <reaction evidence="10">
        <text>a 1,2-diacyl-sn-glycero-3-phospho-L-serine(in) = a 1,2-diacyl-sn-glycero-3-phospho-L-serine(out)</text>
        <dbReference type="Rhea" id="RHEA:38663"/>
        <dbReference type="ChEBI" id="CHEBI:57262"/>
    </reaction>
</comment>
<feature type="compositionally biased region" description="Pro residues" evidence="12">
    <location>
        <begin position="1988"/>
        <end position="2006"/>
    </location>
</feature>
<feature type="compositionally biased region" description="Low complexity" evidence="12">
    <location>
        <begin position="1133"/>
        <end position="1143"/>
    </location>
</feature>
<dbReference type="GO" id="GO:0006869">
    <property type="term" value="P:lipid transport"/>
    <property type="evidence" value="ECO:0007669"/>
    <property type="project" value="UniProtKB-KW"/>
</dbReference>
<feature type="compositionally biased region" description="Basic and acidic residues" evidence="12">
    <location>
        <begin position="387"/>
        <end position="398"/>
    </location>
</feature>
<feature type="region of interest" description="Disordered" evidence="12">
    <location>
        <begin position="2358"/>
        <end position="2379"/>
    </location>
</feature>
<dbReference type="STRING" id="1169540.A0A0G4GHX7"/>
<feature type="compositionally biased region" description="Basic and acidic residues" evidence="12">
    <location>
        <begin position="2538"/>
        <end position="2555"/>
    </location>
</feature>
<feature type="compositionally biased region" description="Acidic residues" evidence="12">
    <location>
        <begin position="911"/>
        <end position="929"/>
    </location>
</feature>
<dbReference type="GO" id="GO:0043495">
    <property type="term" value="F:protein-membrane adaptor activity"/>
    <property type="evidence" value="ECO:0007669"/>
    <property type="project" value="TreeGrafter"/>
</dbReference>
<dbReference type="GO" id="GO:0005789">
    <property type="term" value="C:endoplasmic reticulum membrane"/>
    <property type="evidence" value="ECO:0007669"/>
    <property type="project" value="UniProtKB-SubCell"/>
</dbReference>
<dbReference type="GO" id="GO:0034727">
    <property type="term" value="P:piecemeal microautophagy of the nucleus"/>
    <property type="evidence" value="ECO:0007669"/>
    <property type="project" value="TreeGrafter"/>
</dbReference>
<feature type="region of interest" description="Disordered" evidence="12">
    <location>
        <begin position="2538"/>
        <end position="2576"/>
    </location>
</feature>
<feature type="compositionally biased region" description="Basic and acidic residues" evidence="12">
    <location>
        <begin position="487"/>
        <end position="502"/>
    </location>
</feature>